<feature type="compositionally biased region" description="Basic and acidic residues" evidence="1">
    <location>
        <begin position="260"/>
        <end position="296"/>
    </location>
</feature>
<proteinExistence type="predicted"/>
<reference evidence="3" key="1">
    <citation type="journal article" date="2018" name="Nat. Microbiol.">
        <title>Leveraging single-cell genomics to expand the fungal tree of life.</title>
        <authorList>
            <person name="Ahrendt S.R."/>
            <person name="Quandt C.A."/>
            <person name="Ciobanu D."/>
            <person name="Clum A."/>
            <person name="Salamov A."/>
            <person name="Andreopoulos B."/>
            <person name="Cheng J.F."/>
            <person name="Woyke T."/>
            <person name="Pelin A."/>
            <person name="Henrissat B."/>
            <person name="Reynolds N.K."/>
            <person name="Benny G.L."/>
            <person name="Smith M.E."/>
            <person name="James T.Y."/>
            <person name="Grigoriev I.V."/>
        </authorList>
    </citation>
    <scope>NUCLEOTIDE SEQUENCE [LARGE SCALE GENOMIC DNA]</scope>
    <source>
        <strain evidence="3">ATCC 52028</strain>
    </source>
</reference>
<protein>
    <submittedName>
        <fullName evidence="2">Uncharacterized protein</fullName>
    </submittedName>
</protein>
<evidence type="ECO:0000313" key="3">
    <source>
        <dbReference type="Proteomes" id="UP000274922"/>
    </source>
</evidence>
<dbReference type="AlphaFoldDB" id="A0A4P9X0V6"/>
<dbReference type="OrthoDB" id="4708870at2759"/>
<gene>
    <name evidence="2" type="ORF">CXG81DRAFT_21152</name>
</gene>
<accession>A0A4P9X0V6</accession>
<keyword evidence="3" id="KW-1185">Reference proteome</keyword>
<feature type="region of interest" description="Disordered" evidence="1">
    <location>
        <begin position="243"/>
        <end position="296"/>
    </location>
</feature>
<dbReference type="EMBL" id="ML014385">
    <property type="protein sequence ID" value="RKO98652.1"/>
    <property type="molecule type" value="Genomic_DNA"/>
</dbReference>
<sequence>MAYRAAFMGYSDLSGLIGTVLRFRGFRLSSQAGLFVFVPSADGATWLPASTDYDAILALFGWDVAAYRRGFADEDDAYAWLEAGAAYTAAPFLDQALATKLDRRWAASRPMYQQYLQRCRAAWKAPPATPGSADGGDVRVVNSPAARPPTAWEERVLKHCDLWPQYTALMADRALLDGFRPRFKASRIARTIDRGYGETARLRRALLAAHGSLRAMATALMPLDDAALAAYYRAAYAPLERSRALPGGNRDGGGVAEGSSSREARHEDPPAEHADRMRSRQDGHRGPECDPGGGDR</sequence>
<dbReference type="Proteomes" id="UP000274922">
    <property type="component" value="Unassembled WGS sequence"/>
</dbReference>
<evidence type="ECO:0000256" key="1">
    <source>
        <dbReference type="SAM" id="MobiDB-lite"/>
    </source>
</evidence>
<name>A0A4P9X0V6_9FUNG</name>
<evidence type="ECO:0000313" key="2">
    <source>
        <dbReference type="EMBL" id="RKO98652.1"/>
    </source>
</evidence>
<organism evidence="2 3">
    <name type="scientific">Caulochytrium protostelioides</name>
    <dbReference type="NCBI Taxonomy" id="1555241"/>
    <lineage>
        <taxon>Eukaryota</taxon>
        <taxon>Fungi</taxon>
        <taxon>Fungi incertae sedis</taxon>
        <taxon>Chytridiomycota</taxon>
        <taxon>Chytridiomycota incertae sedis</taxon>
        <taxon>Chytridiomycetes</taxon>
        <taxon>Caulochytriales</taxon>
        <taxon>Caulochytriaceae</taxon>
        <taxon>Caulochytrium</taxon>
    </lineage>
</organism>